<dbReference type="EMBL" id="BMOU01000007">
    <property type="protein sequence ID" value="GGO02408.1"/>
    <property type="molecule type" value="Genomic_DNA"/>
</dbReference>
<gene>
    <name evidence="2" type="ORF">GCM10009030_36900</name>
</gene>
<keyword evidence="3" id="KW-1185">Reference proteome</keyword>
<evidence type="ECO:0000313" key="2">
    <source>
        <dbReference type="EMBL" id="GGO02408.1"/>
    </source>
</evidence>
<feature type="compositionally biased region" description="Gly residues" evidence="1">
    <location>
        <begin position="415"/>
        <end position="426"/>
    </location>
</feature>
<evidence type="ECO:0000313" key="3">
    <source>
        <dbReference type="Proteomes" id="UP000605784"/>
    </source>
</evidence>
<proteinExistence type="predicted"/>
<protein>
    <submittedName>
        <fullName evidence="2">Uncharacterized protein</fullName>
    </submittedName>
</protein>
<evidence type="ECO:0000256" key="1">
    <source>
        <dbReference type="SAM" id="MobiDB-lite"/>
    </source>
</evidence>
<dbReference type="Proteomes" id="UP000605784">
    <property type="component" value="Unassembled WGS sequence"/>
</dbReference>
<comment type="caution">
    <text evidence="2">The sequence shown here is derived from an EMBL/GenBank/DDBJ whole genome shotgun (WGS) entry which is preliminary data.</text>
</comment>
<sequence length="447" mass="47889">MKRLYRRRGFLKLGSITTVSTLTTLAGATRNKPSLPPVQWSQLFNKGPGEIDSVILGNDGGFFIAGRTDAQAPWLAMLDTNGSVRWEKTLEQHLSPPGIVRTDSGYAVGTMYQKPDSDHPVVWFGLLDNDGSIRSAEITNTEVETPSGVSLSRGRHGYAFVVARRSAEWNWAVVTGFDTTGTHQWTTRYEIIYTPTFIESSQDGFVIGGEQERADAPWVSVIDGDGTKRWTKTAPVDENSSVTSGLVDDRGGIVLGEYGGLIRLTASGDVDWRRTYDVFVQDGKSSVPAVAQTAEGFVAATDEPKLTLLSVNRDGEQRETRTYDFECYLSDLIALASGAVLVVGERSTADGLTPWAALLADETPTVDPPTITPTTNTPVETTQSTPTDGDQSTDTPTSATSKTNTRTETTTEKSGGTGAAGPGFGVSTGIASVLGGAWLRSRSAEDD</sequence>
<dbReference type="AlphaFoldDB" id="A0A830GS94"/>
<reference evidence="2" key="1">
    <citation type="journal article" date="2014" name="Int. J. Syst. Evol. Microbiol.">
        <title>Complete genome sequence of Corynebacterium casei LMG S-19264T (=DSM 44701T), isolated from a smear-ripened cheese.</title>
        <authorList>
            <consortium name="US DOE Joint Genome Institute (JGI-PGF)"/>
            <person name="Walter F."/>
            <person name="Albersmeier A."/>
            <person name="Kalinowski J."/>
            <person name="Ruckert C."/>
        </authorList>
    </citation>
    <scope>NUCLEOTIDE SEQUENCE</scope>
    <source>
        <strain evidence="2">JCM 17820</strain>
    </source>
</reference>
<feature type="compositionally biased region" description="Low complexity" evidence="1">
    <location>
        <begin position="372"/>
        <end position="414"/>
    </location>
</feature>
<name>A0A830GS94_9EURY</name>
<feature type="region of interest" description="Disordered" evidence="1">
    <location>
        <begin position="361"/>
        <end position="427"/>
    </location>
</feature>
<accession>A0A830GS94</accession>
<organism evidence="2 3">
    <name type="scientific">Haloarcula pellucida</name>
    <dbReference type="NCBI Taxonomy" id="1427151"/>
    <lineage>
        <taxon>Archaea</taxon>
        <taxon>Methanobacteriati</taxon>
        <taxon>Methanobacteriota</taxon>
        <taxon>Stenosarchaea group</taxon>
        <taxon>Halobacteria</taxon>
        <taxon>Halobacteriales</taxon>
        <taxon>Haloarculaceae</taxon>
        <taxon>Haloarcula</taxon>
    </lineage>
</organism>
<reference evidence="2" key="2">
    <citation type="submission" date="2020-09" db="EMBL/GenBank/DDBJ databases">
        <authorList>
            <person name="Sun Q."/>
            <person name="Ohkuma M."/>
        </authorList>
    </citation>
    <scope>NUCLEOTIDE SEQUENCE</scope>
    <source>
        <strain evidence="2">JCM 17820</strain>
    </source>
</reference>